<dbReference type="RefSeq" id="WP_252160769.1">
    <property type="nucleotide sequence ID" value="NZ_CP098808.1"/>
</dbReference>
<evidence type="ECO:0000256" key="2">
    <source>
        <dbReference type="ARBA" id="ARBA00022448"/>
    </source>
</evidence>
<dbReference type="PANTHER" id="PTHR43266">
    <property type="entry name" value="MACROLIDE-EFFLUX PROTEIN"/>
    <property type="match status" value="1"/>
</dbReference>
<dbReference type="GO" id="GO:0005886">
    <property type="term" value="C:plasma membrane"/>
    <property type="evidence" value="ECO:0007669"/>
    <property type="project" value="UniProtKB-SubCell"/>
</dbReference>
<feature type="transmembrane region" description="Helical" evidence="7">
    <location>
        <begin position="252"/>
        <end position="273"/>
    </location>
</feature>
<dbReference type="InterPro" id="IPR011701">
    <property type="entry name" value="MFS"/>
</dbReference>
<protein>
    <submittedName>
        <fullName evidence="9">MFS transporter</fullName>
    </submittedName>
</protein>
<feature type="domain" description="Major facilitator superfamily (MFS) profile" evidence="8">
    <location>
        <begin position="9"/>
        <end position="393"/>
    </location>
</feature>
<evidence type="ECO:0000313" key="9">
    <source>
        <dbReference type="EMBL" id="USJ26281.1"/>
    </source>
</evidence>
<feature type="transmembrane region" description="Helical" evidence="7">
    <location>
        <begin position="280"/>
        <end position="299"/>
    </location>
</feature>
<organism evidence="9 10">
    <name type="scientific">Ensifer adhaerens</name>
    <name type="common">Sinorhizobium morelense</name>
    <dbReference type="NCBI Taxonomy" id="106592"/>
    <lineage>
        <taxon>Bacteria</taxon>
        <taxon>Pseudomonadati</taxon>
        <taxon>Pseudomonadota</taxon>
        <taxon>Alphaproteobacteria</taxon>
        <taxon>Hyphomicrobiales</taxon>
        <taxon>Rhizobiaceae</taxon>
        <taxon>Sinorhizobium/Ensifer group</taxon>
        <taxon>Ensifer</taxon>
    </lineage>
</organism>
<accession>A0A9Q8YD13</accession>
<dbReference type="SUPFAM" id="SSF103473">
    <property type="entry name" value="MFS general substrate transporter"/>
    <property type="match status" value="1"/>
</dbReference>
<dbReference type="PANTHER" id="PTHR43266:SF2">
    <property type="entry name" value="MAJOR FACILITATOR SUPERFAMILY (MFS) PROFILE DOMAIN-CONTAINING PROTEIN"/>
    <property type="match status" value="1"/>
</dbReference>
<dbReference type="EMBL" id="CP098808">
    <property type="protein sequence ID" value="USJ26281.1"/>
    <property type="molecule type" value="Genomic_DNA"/>
</dbReference>
<keyword evidence="5 7" id="KW-1133">Transmembrane helix</keyword>
<evidence type="ECO:0000313" key="10">
    <source>
        <dbReference type="Proteomes" id="UP001055460"/>
    </source>
</evidence>
<dbReference type="NCBIfam" id="TIGR00900">
    <property type="entry name" value="2A0121"/>
    <property type="match status" value="1"/>
</dbReference>
<evidence type="ECO:0000259" key="8">
    <source>
        <dbReference type="PROSITE" id="PS50850"/>
    </source>
</evidence>
<geneLocation type="plasmid" evidence="9 10">
    <name>pA</name>
</geneLocation>
<keyword evidence="4 7" id="KW-0812">Transmembrane</keyword>
<evidence type="ECO:0000256" key="3">
    <source>
        <dbReference type="ARBA" id="ARBA00022475"/>
    </source>
</evidence>
<feature type="transmembrane region" description="Helical" evidence="7">
    <location>
        <begin position="12"/>
        <end position="34"/>
    </location>
</feature>
<evidence type="ECO:0000256" key="5">
    <source>
        <dbReference type="ARBA" id="ARBA00022989"/>
    </source>
</evidence>
<keyword evidence="6 7" id="KW-0472">Membrane</keyword>
<evidence type="ECO:0000256" key="6">
    <source>
        <dbReference type="ARBA" id="ARBA00023136"/>
    </source>
</evidence>
<evidence type="ECO:0000256" key="1">
    <source>
        <dbReference type="ARBA" id="ARBA00004651"/>
    </source>
</evidence>
<proteinExistence type="predicted"/>
<reference evidence="9" key="1">
    <citation type="submission" date="2022-06" db="EMBL/GenBank/DDBJ databases">
        <title>Physiological and biochemical characterization and genomic elucidation of a strain of the genus Ensifer adhaerens M8 that combines arsenic oxidation and chromium reduction.</title>
        <authorList>
            <person name="Li X."/>
            <person name="Yu c."/>
        </authorList>
    </citation>
    <scope>NUCLEOTIDE SEQUENCE</scope>
    <source>
        <strain evidence="9">M8</strain>
        <plasmid evidence="9">pA</plasmid>
    </source>
</reference>
<evidence type="ECO:0000256" key="7">
    <source>
        <dbReference type="SAM" id="Phobius"/>
    </source>
</evidence>
<dbReference type="PROSITE" id="PS50850">
    <property type="entry name" value="MFS"/>
    <property type="match status" value="1"/>
</dbReference>
<sequence>MLQILANRTYRHLFLAQVIALIGTGLATVALGLLAYDLAGAEAGAVLGTALAIKMIAYVGVAPIAAAFAERLPRRAMLVSLDLVRAAVALFLPFVTEIWQVYVLIFVLQSASAAFTPTFQATIPDVLPDEKEYTRALSLSRLAYDLESVASPMLAAALLTVVSFHDLFAGTVIGFLASAAFVVSVALPSPKAAERRGIYDRTTRGLRIYLSTPRLRGLLALNLAVSAAGSMVIVNTVVLVQAGFDLTQTDTAIALAAFGCGSMIAALMLPRLLDRTPDRFAMFSGATILVAGLFIGPLIPNFASLLPLWLAIGLGYSLTQTPSGRLLRRSAQPEDRPALFAAQFALSHACWLITYPLAGWLGATAGLGTTFIALGLIAIGAVAAAARLWPAPDPDEIEHTHHALAGDHPHLAGATRVGSGHRHTHVFVIDSHHPDWPAQR</sequence>
<keyword evidence="2" id="KW-0813">Transport</keyword>
<name>A0A9Q8YD13_ENSAD</name>
<dbReference type="Proteomes" id="UP001055460">
    <property type="component" value="Plasmid pA"/>
</dbReference>
<dbReference type="InterPro" id="IPR004751">
    <property type="entry name" value="Drug_antiport"/>
</dbReference>
<dbReference type="Gene3D" id="1.20.1250.20">
    <property type="entry name" value="MFS general substrate transporter like domains"/>
    <property type="match status" value="1"/>
</dbReference>
<keyword evidence="9" id="KW-0614">Plasmid</keyword>
<feature type="transmembrane region" description="Helical" evidence="7">
    <location>
        <begin position="46"/>
        <end position="69"/>
    </location>
</feature>
<feature type="transmembrane region" description="Helical" evidence="7">
    <location>
        <begin position="167"/>
        <end position="187"/>
    </location>
</feature>
<dbReference type="InterPro" id="IPR036259">
    <property type="entry name" value="MFS_trans_sf"/>
</dbReference>
<feature type="transmembrane region" description="Helical" evidence="7">
    <location>
        <begin position="217"/>
        <end position="240"/>
    </location>
</feature>
<dbReference type="CDD" id="cd06173">
    <property type="entry name" value="MFS_MefA_like"/>
    <property type="match status" value="1"/>
</dbReference>
<comment type="subcellular location">
    <subcellularLocation>
        <location evidence="1">Cell membrane</location>
        <topology evidence="1">Multi-pass membrane protein</topology>
    </subcellularLocation>
</comment>
<gene>
    <name evidence="9" type="ORF">NE863_20150</name>
</gene>
<evidence type="ECO:0000256" key="4">
    <source>
        <dbReference type="ARBA" id="ARBA00022692"/>
    </source>
</evidence>
<dbReference type="Pfam" id="PF07690">
    <property type="entry name" value="MFS_1"/>
    <property type="match status" value="1"/>
</dbReference>
<dbReference type="AlphaFoldDB" id="A0A9Q8YD13"/>
<keyword evidence="3" id="KW-1003">Cell membrane</keyword>
<dbReference type="InterPro" id="IPR020846">
    <property type="entry name" value="MFS_dom"/>
</dbReference>
<dbReference type="GO" id="GO:0022857">
    <property type="term" value="F:transmembrane transporter activity"/>
    <property type="evidence" value="ECO:0007669"/>
    <property type="project" value="InterPro"/>
</dbReference>